<evidence type="ECO:0000313" key="7">
    <source>
        <dbReference type="EMBL" id="RMX99276.1"/>
    </source>
</evidence>
<feature type="region of interest" description="Disordered" evidence="5">
    <location>
        <begin position="190"/>
        <end position="235"/>
    </location>
</feature>
<organism evidence="7 9">
    <name type="scientific">Hortaea werneckii</name>
    <name type="common">Black yeast</name>
    <name type="synonym">Cladosporium werneckii</name>
    <dbReference type="NCBI Taxonomy" id="91943"/>
    <lineage>
        <taxon>Eukaryota</taxon>
        <taxon>Fungi</taxon>
        <taxon>Dikarya</taxon>
        <taxon>Ascomycota</taxon>
        <taxon>Pezizomycotina</taxon>
        <taxon>Dothideomycetes</taxon>
        <taxon>Dothideomycetidae</taxon>
        <taxon>Mycosphaerellales</taxon>
        <taxon>Teratosphaeriaceae</taxon>
        <taxon>Hortaea</taxon>
    </lineage>
</organism>
<dbReference type="VEuPathDB" id="FungiDB:BTJ68_08279"/>
<gene>
    <name evidence="7" type="ORF">D0868_09629</name>
    <name evidence="6" type="ORF">D0869_09797</name>
</gene>
<dbReference type="GO" id="GO:0005741">
    <property type="term" value="C:mitochondrial outer membrane"/>
    <property type="evidence" value="ECO:0007669"/>
    <property type="project" value="TreeGrafter"/>
</dbReference>
<dbReference type="Proteomes" id="UP000281245">
    <property type="component" value="Unassembled WGS sequence"/>
</dbReference>
<evidence type="ECO:0000313" key="9">
    <source>
        <dbReference type="Proteomes" id="UP000282582"/>
    </source>
</evidence>
<sequence length="729" mass="80460">MVRFGSLLGGKAGSSASKSLTARGRSRERRIDTQRWYAPLEQTPCALQQSQSDSCIDVEKAEAELAKGTSPFHKLGRATALFLQAALGFEKTIMEQAATRIAEAEEAASEHQRRAIRDPASAHQSTIYPPGSEYALCHAETQLMSAVVAVLNESLTESLKGFYKLKKAFNTLYEISEAERRYLASRGEGWSSSQSSLASPASNDNGAAASSSSETPGQSSGVLTPGTPSKDDGDLDFVDAEEARQNPKTPGEYQGHLAPLDLANIRLDEADEKLKETEPPAYNPSAEGGKAATNGPVEEADSFDFRTVTSDPIDLFIHSGTCLCYGLLQLLLSMVPPAFGKLLSLFSFRGDRETGFRMLWSATRFKHNINGGFAGLITLGFHNGAIAFCDIITKDAMPVTRLRRLLGEMRELYPQSRLWLLEEARMLAADHKLEKAVEIMGSGGKSPLKQVEALRTFEKALNLMYLHRYEECAETFVACVGMNNWSPGLYYYIAGACHVELYRIHKDTDPTKAKESAAKADKYLHEVTSHTGKKRFMARQLPFDVFVNRKIAKWQHRAQTRNTSFIEAVGVSPIVEMSYFWSGPRRMGEKQLLKSIDRLDWSETQSNWQAEPADEKAVLALLKATCFRFLGRVSDAKQSLKDGVLAQDAALIKTCDHADDWPPPVGHYEMAVCLWDDAGGQDGDKQALGRCSQELLKVERWESFDLEARVGLKVATARQTLQKCGVGVQ</sequence>
<accession>A0A3M6Y8Z6</accession>
<evidence type="ECO:0000256" key="2">
    <source>
        <dbReference type="ARBA" id="ARBA00018424"/>
    </source>
</evidence>
<feature type="region of interest" description="Disordered" evidence="5">
    <location>
        <begin position="274"/>
        <end position="296"/>
    </location>
</feature>
<dbReference type="EMBL" id="QWIK01000935">
    <property type="protein sequence ID" value="RMX99276.1"/>
    <property type="molecule type" value="Genomic_DNA"/>
</dbReference>
<feature type="region of interest" description="Disordered" evidence="5">
    <location>
        <begin position="1"/>
        <end position="28"/>
    </location>
</feature>
<evidence type="ECO:0000313" key="6">
    <source>
        <dbReference type="EMBL" id="RMX77555.1"/>
    </source>
</evidence>
<evidence type="ECO:0000256" key="5">
    <source>
        <dbReference type="SAM" id="MobiDB-lite"/>
    </source>
</evidence>
<evidence type="ECO:0000256" key="1">
    <source>
        <dbReference type="ARBA" id="ARBA00011408"/>
    </source>
</evidence>
<comment type="caution">
    <text evidence="7">The sequence shown here is derived from an EMBL/GenBank/DDBJ whole genome shotgun (WGS) entry which is preliminary data.</text>
</comment>
<proteinExistence type="predicted"/>
<dbReference type="GO" id="GO:0005829">
    <property type="term" value="C:cytosol"/>
    <property type="evidence" value="ECO:0007669"/>
    <property type="project" value="TreeGrafter"/>
</dbReference>
<dbReference type="PANTHER" id="PTHR31859:SF1">
    <property type="entry name" value="TETRATRICOPEPTIDE REPEAT PROTEIN 39C"/>
    <property type="match status" value="1"/>
</dbReference>
<name>A0A3M6Y8Z6_HORWE</name>
<evidence type="ECO:0000313" key="8">
    <source>
        <dbReference type="Proteomes" id="UP000281245"/>
    </source>
</evidence>
<dbReference type="AlphaFoldDB" id="A0A3M6Y8Z6"/>
<evidence type="ECO:0000256" key="3">
    <source>
        <dbReference type="ARBA" id="ARBA00019539"/>
    </source>
</evidence>
<evidence type="ECO:0000256" key="4">
    <source>
        <dbReference type="ARBA" id="ARBA00043897"/>
    </source>
</evidence>
<dbReference type="EMBL" id="QWIJ01000947">
    <property type="protein sequence ID" value="RMX77555.1"/>
    <property type="molecule type" value="Genomic_DNA"/>
</dbReference>
<comment type="function">
    <text evidence="4">Inclusion body (IB) resident protein that interacts strongly with lipid droplet (LD) proteins. Involved in LD-mediated IB clearing after protein folding stress, probably by enabling access to the IBs of an LD-stored soluble sterol derivative that acts as a chaperone in inclusion clearing.</text>
</comment>
<reference evidence="8 9" key="1">
    <citation type="journal article" date="2018" name="BMC Genomics">
        <title>Genomic evidence for intraspecific hybridization in a clonal and extremely halotolerant yeast.</title>
        <authorList>
            <person name="Gostincar C."/>
            <person name="Stajich J.E."/>
            <person name="Zupancic J."/>
            <person name="Zalar P."/>
            <person name="Gunde-Cimerman N."/>
        </authorList>
    </citation>
    <scope>NUCLEOTIDE SEQUENCE [LARGE SCALE GENOMIC DNA]</scope>
    <source>
        <strain evidence="7 9">EXF-6654</strain>
        <strain evidence="6 8">EXF-6656</strain>
    </source>
</reference>
<dbReference type="InterPro" id="IPR019412">
    <property type="entry name" value="IML2/TPR_39"/>
</dbReference>
<dbReference type="Pfam" id="PF10300">
    <property type="entry name" value="Iml2-TPR_39"/>
    <property type="match status" value="1"/>
</dbReference>
<dbReference type="PANTHER" id="PTHR31859">
    <property type="entry name" value="TETRATRICOPEPTIDE REPEAT PROTEIN 39 FAMILY MEMBER"/>
    <property type="match status" value="1"/>
</dbReference>
<dbReference type="GO" id="GO:0005634">
    <property type="term" value="C:nucleus"/>
    <property type="evidence" value="ECO:0007669"/>
    <property type="project" value="TreeGrafter"/>
</dbReference>
<comment type="subunit">
    <text evidence="1">Interacts with lipid droplet proteins.</text>
</comment>
<dbReference type="Proteomes" id="UP000282582">
    <property type="component" value="Unassembled WGS sequence"/>
</dbReference>
<protein>
    <recommendedName>
        <fullName evidence="2">Inclusion body clearance protein IML2</fullName>
    </recommendedName>
    <alternativeName>
        <fullName evidence="3">Inclusion body clearance protein iml2</fullName>
    </alternativeName>
</protein>
<dbReference type="OrthoDB" id="2154985at2759"/>
<feature type="compositionally biased region" description="Low complexity" evidence="5">
    <location>
        <begin position="191"/>
        <end position="220"/>
    </location>
</feature>